<feature type="region of interest" description="Disordered" evidence="1">
    <location>
        <begin position="18"/>
        <end position="40"/>
    </location>
</feature>
<dbReference type="Proteomes" id="UP000016504">
    <property type="component" value="Unassembled WGS sequence"/>
</dbReference>
<sequence>MGEGLGIAMGMTDYRGRLLGGGAQKSRPRSQQRLAGIGGRQELGQVRQGACAQL</sequence>
<organism evidence="2 3">
    <name type="scientific">Pseudomonas simiae</name>
    <dbReference type="NCBI Taxonomy" id="321846"/>
    <lineage>
        <taxon>Bacteria</taxon>
        <taxon>Pseudomonadati</taxon>
        <taxon>Pseudomonadota</taxon>
        <taxon>Gammaproteobacteria</taxon>
        <taxon>Pseudomonadales</taxon>
        <taxon>Pseudomonadaceae</taxon>
        <taxon>Pseudomonas</taxon>
    </lineage>
</organism>
<dbReference type="AlphaFoldDB" id="U1TWM2"/>
<evidence type="ECO:0000313" key="3">
    <source>
        <dbReference type="Proteomes" id="UP000016504"/>
    </source>
</evidence>
<accession>U1TWM2</accession>
<comment type="caution">
    <text evidence="2">The sequence shown here is derived from an EMBL/GenBank/DDBJ whole genome shotgun (WGS) entry which is preliminary data.</text>
</comment>
<proteinExistence type="predicted"/>
<evidence type="ECO:0000313" key="2">
    <source>
        <dbReference type="EMBL" id="ERH48508.1"/>
    </source>
</evidence>
<reference evidence="2 3" key="1">
    <citation type="submission" date="2013-08" db="EMBL/GenBank/DDBJ databases">
        <title>Biodegradation of aromatic compounds in biofilm forming Pseudomonas isolated from sewage sludge.</title>
        <authorList>
            <person name="Qureshi A."/>
            <person name="Ghosh S."/>
            <person name="Khardenavis A.A."/>
            <person name="Kapley A."/>
            <person name="Purohit H.J."/>
        </authorList>
    </citation>
    <scope>NUCLEOTIDE SEQUENCE [LARGE SCALE GENOMIC DNA]</scope>
    <source>
        <strain evidence="2 3">EGD-AQ6</strain>
    </source>
</reference>
<name>U1TWM2_9PSED</name>
<evidence type="ECO:0000256" key="1">
    <source>
        <dbReference type="SAM" id="MobiDB-lite"/>
    </source>
</evidence>
<gene>
    <name evidence="2" type="ORF">O204_11495</name>
</gene>
<protein>
    <submittedName>
        <fullName evidence="2">Uncharacterized protein</fullName>
    </submittedName>
</protein>
<dbReference type="EMBL" id="AVQG01000056">
    <property type="protein sequence ID" value="ERH48508.1"/>
    <property type="molecule type" value="Genomic_DNA"/>
</dbReference>